<feature type="non-terminal residue" evidence="1">
    <location>
        <position position="1"/>
    </location>
</feature>
<sequence>KDIYDINKLINTMICTISQCFRCQANGHTKNYCNKRPICFKCTGNYLTSECPQQGEIENVKRYNCKGNHSASYKSCIIRKQLQQKLSPALRKRTVQPQSETQVPSNNRPTMPRLVLITHHSFLNTANRSYAQITAENKTSSHILHLNTNQDSYSINSMKGENTEIKQLLIQSIKSIELLSK</sequence>
<dbReference type="Proteomes" id="UP000053105">
    <property type="component" value="Unassembled WGS sequence"/>
</dbReference>
<name>A0A0M9A065_9HYME</name>
<evidence type="ECO:0000313" key="1">
    <source>
        <dbReference type="EMBL" id="KOX74675.1"/>
    </source>
</evidence>
<dbReference type="STRING" id="166423.A0A0M9A065"/>
<dbReference type="OrthoDB" id="7613962at2759"/>
<dbReference type="EMBL" id="KQ435783">
    <property type="protein sequence ID" value="KOX74675.1"/>
    <property type="molecule type" value="Genomic_DNA"/>
</dbReference>
<gene>
    <name evidence="1" type="ORF">WN51_13110</name>
</gene>
<proteinExistence type="predicted"/>
<keyword evidence="2" id="KW-1185">Reference proteome</keyword>
<evidence type="ECO:0000313" key="2">
    <source>
        <dbReference type="Proteomes" id="UP000053105"/>
    </source>
</evidence>
<reference evidence="1 2" key="1">
    <citation type="submission" date="2015-07" db="EMBL/GenBank/DDBJ databases">
        <title>The genome of Melipona quadrifasciata.</title>
        <authorList>
            <person name="Pan H."/>
            <person name="Kapheim K."/>
        </authorList>
    </citation>
    <scope>NUCLEOTIDE SEQUENCE [LARGE SCALE GENOMIC DNA]</scope>
    <source>
        <strain evidence="1">0111107301</strain>
        <tissue evidence="1">Whole body</tissue>
    </source>
</reference>
<organism evidence="1 2">
    <name type="scientific">Melipona quadrifasciata</name>
    <dbReference type="NCBI Taxonomy" id="166423"/>
    <lineage>
        <taxon>Eukaryota</taxon>
        <taxon>Metazoa</taxon>
        <taxon>Ecdysozoa</taxon>
        <taxon>Arthropoda</taxon>
        <taxon>Hexapoda</taxon>
        <taxon>Insecta</taxon>
        <taxon>Pterygota</taxon>
        <taxon>Neoptera</taxon>
        <taxon>Endopterygota</taxon>
        <taxon>Hymenoptera</taxon>
        <taxon>Apocrita</taxon>
        <taxon>Aculeata</taxon>
        <taxon>Apoidea</taxon>
        <taxon>Anthophila</taxon>
        <taxon>Apidae</taxon>
        <taxon>Melipona</taxon>
    </lineage>
</organism>
<protein>
    <submittedName>
        <fullName evidence="1">Nucleic-acid-binding protein from mobile element jockey</fullName>
    </submittedName>
</protein>
<accession>A0A0M9A065</accession>
<dbReference type="AlphaFoldDB" id="A0A0M9A065"/>